<dbReference type="Gene3D" id="1.20.120.330">
    <property type="entry name" value="Nucleotidyltransferases domain 2"/>
    <property type="match status" value="1"/>
</dbReference>
<evidence type="ECO:0000313" key="1">
    <source>
        <dbReference type="EMBL" id="MDW5597591.1"/>
    </source>
</evidence>
<comment type="caution">
    <text evidence="1">The sequence shown here is derived from an EMBL/GenBank/DDBJ whole genome shotgun (WGS) entry which is preliminary data.</text>
</comment>
<reference evidence="2" key="1">
    <citation type="submission" date="2023-07" db="EMBL/GenBank/DDBJ databases">
        <title>Conexibacter stalactiti sp. nov., isolated from stalactites in a lava cave and emended description of the genus Conexibacter.</title>
        <authorList>
            <person name="Lee S.D."/>
        </authorList>
    </citation>
    <scope>NUCLEOTIDE SEQUENCE [LARGE SCALE GENOMIC DNA]</scope>
    <source>
        <strain evidence="2">KCTC 39840</strain>
    </source>
</reference>
<evidence type="ECO:0000313" key="2">
    <source>
        <dbReference type="Proteomes" id="UP001284601"/>
    </source>
</evidence>
<gene>
    <name evidence="1" type="ORF">R7226_24790</name>
</gene>
<evidence type="ECO:0008006" key="3">
    <source>
        <dbReference type="Google" id="ProtNLM"/>
    </source>
</evidence>
<protein>
    <recommendedName>
        <fullName evidence="3">HEPN domain-containing protein</fullName>
    </recommendedName>
</protein>
<sequence length="195" mass="21606">MIAVDQLSPDALLAHARRLVGDGDDGTAEHALDLRRAASSAYYAVFHELCFQAAAQVSGCPPGTDPPRVIVAHLARWFTHAAVADACDRALSLGTLVIDPGWKASRSQTWHVLRGVDQRQPPRHLLFAAEMIRFLRDVRHRADYDRLAVLNHDDVAQAVEKAEEVIELLREHAASPPYRGFFVLVAMSARRRMVG</sequence>
<proteinExistence type="predicted"/>
<dbReference type="Proteomes" id="UP001284601">
    <property type="component" value="Unassembled WGS sequence"/>
</dbReference>
<accession>A0ABU4HW90</accession>
<dbReference type="EMBL" id="JAWSTH010000094">
    <property type="protein sequence ID" value="MDW5597591.1"/>
    <property type="molecule type" value="Genomic_DNA"/>
</dbReference>
<dbReference type="RefSeq" id="WP_318600057.1">
    <property type="nucleotide sequence ID" value="NZ_JAWSTH010000094.1"/>
</dbReference>
<organism evidence="1 2">
    <name type="scientific">Conexibacter stalactiti</name>
    <dbReference type="NCBI Taxonomy" id="1940611"/>
    <lineage>
        <taxon>Bacteria</taxon>
        <taxon>Bacillati</taxon>
        <taxon>Actinomycetota</taxon>
        <taxon>Thermoleophilia</taxon>
        <taxon>Solirubrobacterales</taxon>
        <taxon>Conexibacteraceae</taxon>
        <taxon>Conexibacter</taxon>
    </lineage>
</organism>
<keyword evidence="2" id="KW-1185">Reference proteome</keyword>
<reference evidence="1 2" key="2">
    <citation type="submission" date="2023-10" db="EMBL/GenBank/DDBJ databases">
        <authorList>
            <person name="Han X.F."/>
        </authorList>
    </citation>
    <scope>NUCLEOTIDE SEQUENCE [LARGE SCALE GENOMIC DNA]</scope>
    <source>
        <strain evidence="1 2">KCTC 39840</strain>
    </source>
</reference>
<name>A0ABU4HW90_9ACTN</name>